<feature type="transmembrane region" description="Helical" evidence="1">
    <location>
        <begin position="18"/>
        <end position="38"/>
    </location>
</feature>
<dbReference type="EMBL" id="JAUDDZ010000005">
    <property type="protein sequence ID" value="MDM8274837.1"/>
    <property type="molecule type" value="Genomic_DNA"/>
</dbReference>
<dbReference type="Proteomes" id="UP001529421">
    <property type="component" value="Unassembled WGS sequence"/>
</dbReference>
<dbReference type="RefSeq" id="WP_289544961.1">
    <property type="nucleotide sequence ID" value="NZ_JAUDDZ010000005.1"/>
</dbReference>
<proteinExistence type="predicted"/>
<evidence type="ECO:0000313" key="3">
    <source>
        <dbReference type="Proteomes" id="UP001529421"/>
    </source>
</evidence>
<name>A0ABT7V8L5_9ACTN</name>
<keyword evidence="1" id="KW-0812">Transmembrane</keyword>
<gene>
    <name evidence="2" type="ORF">QUW28_04890</name>
</gene>
<protein>
    <submittedName>
        <fullName evidence="2">Uncharacterized protein</fullName>
    </submittedName>
</protein>
<comment type="caution">
    <text evidence="2">The sequence shown here is derived from an EMBL/GenBank/DDBJ whole genome shotgun (WGS) entry which is preliminary data.</text>
</comment>
<accession>A0ABT7V8L5</accession>
<evidence type="ECO:0000256" key="1">
    <source>
        <dbReference type="SAM" id="Phobius"/>
    </source>
</evidence>
<keyword evidence="1" id="KW-1133">Transmembrane helix</keyword>
<keyword evidence="1" id="KW-0472">Membrane</keyword>
<reference evidence="3" key="1">
    <citation type="submission" date="2023-06" db="EMBL/GenBank/DDBJ databases">
        <title>Identification and characterization of horizontal gene transfer across gut microbiota members of farm animals based on homology search.</title>
        <authorList>
            <person name="Zeman M."/>
            <person name="Kubasova T."/>
            <person name="Jahodarova E."/>
            <person name="Nykrynova M."/>
            <person name="Rychlik I."/>
        </authorList>
    </citation>
    <scope>NUCLEOTIDE SEQUENCE [LARGE SCALE GENOMIC DNA]</scope>
    <source>
        <strain evidence="3">154_Feed</strain>
    </source>
</reference>
<organism evidence="2 3">
    <name type="scientific">Enorma phocaeensis</name>
    <dbReference type="NCBI Taxonomy" id="1871019"/>
    <lineage>
        <taxon>Bacteria</taxon>
        <taxon>Bacillati</taxon>
        <taxon>Actinomycetota</taxon>
        <taxon>Coriobacteriia</taxon>
        <taxon>Coriobacteriales</taxon>
        <taxon>Coriobacteriaceae</taxon>
        <taxon>Enorma</taxon>
    </lineage>
</organism>
<evidence type="ECO:0000313" key="2">
    <source>
        <dbReference type="EMBL" id="MDM8274837.1"/>
    </source>
</evidence>
<sequence length="42" mass="4714">MFKDINLSAVIQSVTDTWLPLMGWLAAAAVVWLVVGTIRRNR</sequence>
<keyword evidence="3" id="KW-1185">Reference proteome</keyword>